<comment type="caution">
    <text evidence="6">The sequence shown here is derived from an EMBL/GenBank/DDBJ whole genome shotgun (WGS) entry which is preliminary data.</text>
</comment>
<dbReference type="PANTHER" id="PTHR16166:SF93">
    <property type="entry name" value="INTERMEMBRANE LIPID TRANSFER PROTEIN VPS13"/>
    <property type="match status" value="1"/>
</dbReference>
<dbReference type="SMART" id="SM00054">
    <property type="entry name" value="EFh"/>
    <property type="match status" value="4"/>
</dbReference>
<dbReference type="Gene3D" id="1.10.238.10">
    <property type="entry name" value="EF-hand"/>
    <property type="match status" value="2"/>
</dbReference>
<protein>
    <recommendedName>
        <fullName evidence="8">Calmodulin</fullName>
    </recommendedName>
</protein>
<evidence type="ECO:0000313" key="6">
    <source>
        <dbReference type="EMBL" id="TMW66495.1"/>
    </source>
</evidence>
<dbReference type="PROSITE" id="PS50004">
    <property type="entry name" value="C2"/>
    <property type="match status" value="1"/>
</dbReference>
<dbReference type="GO" id="GO:0006623">
    <property type="term" value="P:protein targeting to vacuole"/>
    <property type="evidence" value="ECO:0007669"/>
    <property type="project" value="TreeGrafter"/>
</dbReference>
<evidence type="ECO:0008006" key="8">
    <source>
        <dbReference type="Google" id="ProtNLM"/>
    </source>
</evidence>
<feature type="compositionally biased region" description="Basic and acidic residues" evidence="3">
    <location>
        <begin position="188"/>
        <end position="197"/>
    </location>
</feature>
<dbReference type="InterPro" id="IPR018247">
    <property type="entry name" value="EF_Hand_1_Ca_BS"/>
</dbReference>
<dbReference type="PROSITE" id="PS50222">
    <property type="entry name" value="EF_HAND_2"/>
    <property type="match status" value="4"/>
</dbReference>
<dbReference type="InterPro" id="IPR026847">
    <property type="entry name" value="VPS13"/>
</dbReference>
<dbReference type="SUPFAM" id="SSF49562">
    <property type="entry name" value="C2 domain (Calcium/lipid-binding domain, CaLB)"/>
    <property type="match status" value="1"/>
</dbReference>
<reference evidence="6" key="1">
    <citation type="submission" date="2019-03" db="EMBL/GenBank/DDBJ databases">
        <title>Long read genome sequence of the mycoparasitic Pythium oligandrum ATCC 38472 isolated from sugarbeet rhizosphere.</title>
        <authorList>
            <person name="Gaulin E."/>
        </authorList>
    </citation>
    <scope>NUCLEOTIDE SEQUENCE</scope>
    <source>
        <strain evidence="6">ATCC 38472_TT</strain>
    </source>
</reference>
<evidence type="ECO:0000313" key="7">
    <source>
        <dbReference type="Proteomes" id="UP000794436"/>
    </source>
</evidence>
<dbReference type="GO" id="GO:0005509">
    <property type="term" value="F:calcium ion binding"/>
    <property type="evidence" value="ECO:0007669"/>
    <property type="project" value="InterPro"/>
</dbReference>
<dbReference type="InterPro" id="IPR011992">
    <property type="entry name" value="EF-hand-dom_pair"/>
</dbReference>
<proteinExistence type="inferred from homology"/>
<gene>
    <name evidence="6" type="ORF">Poli38472_004260</name>
</gene>
<feature type="region of interest" description="Disordered" evidence="3">
    <location>
        <begin position="177"/>
        <end position="198"/>
    </location>
</feature>
<organism evidence="6 7">
    <name type="scientific">Pythium oligandrum</name>
    <name type="common">Mycoparasitic fungus</name>
    <dbReference type="NCBI Taxonomy" id="41045"/>
    <lineage>
        <taxon>Eukaryota</taxon>
        <taxon>Sar</taxon>
        <taxon>Stramenopiles</taxon>
        <taxon>Oomycota</taxon>
        <taxon>Peronosporomycetes</taxon>
        <taxon>Pythiales</taxon>
        <taxon>Pythiaceae</taxon>
        <taxon>Pythium</taxon>
    </lineage>
</organism>
<dbReference type="OrthoDB" id="428159at2759"/>
<evidence type="ECO:0000256" key="1">
    <source>
        <dbReference type="ARBA" id="ARBA00006545"/>
    </source>
</evidence>
<name>A0A8K1FJW6_PYTOL</name>
<dbReference type="SUPFAM" id="SSF47473">
    <property type="entry name" value="EF-hand"/>
    <property type="match status" value="1"/>
</dbReference>
<feature type="domain" description="EF-hand" evidence="5">
    <location>
        <begin position="1306"/>
        <end position="1341"/>
    </location>
</feature>
<dbReference type="GO" id="GO:0045053">
    <property type="term" value="P:protein retention in Golgi apparatus"/>
    <property type="evidence" value="ECO:0007669"/>
    <property type="project" value="TreeGrafter"/>
</dbReference>
<feature type="domain" description="C2" evidence="4">
    <location>
        <begin position="2634"/>
        <end position="2761"/>
    </location>
</feature>
<dbReference type="Pfam" id="PF25036">
    <property type="entry name" value="VPS13_VAB"/>
    <property type="match status" value="1"/>
</dbReference>
<dbReference type="InterPro" id="IPR009543">
    <property type="entry name" value="VPS13_VAB"/>
</dbReference>
<dbReference type="PANTHER" id="PTHR16166">
    <property type="entry name" value="VACUOLAR PROTEIN SORTING-ASSOCIATED PROTEIN VPS13"/>
    <property type="match status" value="1"/>
</dbReference>
<dbReference type="CDD" id="cd00051">
    <property type="entry name" value="EFh"/>
    <property type="match status" value="2"/>
</dbReference>
<evidence type="ECO:0000259" key="4">
    <source>
        <dbReference type="PROSITE" id="PS50004"/>
    </source>
</evidence>
<dbReference type="Pfam" id="PF13499">
    <property type="entry name" value="EF-hand_7"/>
    <property type="match status" value="2"/>
</dbReference>
<dbReference type="CDD" id="cd00030">
    <property type="entry name" value="C2"/>
    <property type="match status" value="1"/>
</dbReference>
<evidence type="ECO:0000256" key="2">
    <source>
        <dbReference type="ARBA" id="ARBA00022837"/>
    </source>
</evidence>
<dbReference type="EMBL" id="SPLM01000036">
    <property type="protein sequence ID" value="TMW66495.1"/>
    <property type="molecule type" value="Genomic_DNA"/>
</dbReference>
<dbReference type="Gene3D" id="2.60.40.150">
    <property type="entry name" value="C2 domain"/>
    <property type="match status" value="1"/>
</dbReference>
<feature type="domain" description="EF-hand" evidence="5">
    <location>
        <begin position="1369"/>
        <end position="1404"/>
    </location>
</feature>
<feature type="domain" description="EF-hand" evidence="5">
    <location>
        <begin position="912"/>
        <end position="947"/>
    </location>
</feature>
<dbReference type="InterPro" id="IPR035892">
    <property type="entry name" value="C2_domain_sf"/>
</dbReference>
<keyword evidence="2" id="KW-0106">Calcium</keyword>
<comment type="similarity">
    <text evidence="1">Belongs to the VPS13 family.</text>
</comment>
<dbReference type="InterPro" id="IPR000008">
    <property type="entry name" value="C2_dom"/>
</dbReference>
<evidence type="ECO:0000259" key="5">
    <source>
        <dbReference type="PROSITE" id="PS50222"/>
    </source>
</evidence>
<keyword evidence="7" id="KW-1185">Reference proteome</keyword>
<feature type="domain" description="EF-hand" evidence="5">
    <location>
        <begin position="870"/>
        <end position="905"/>
    </location>
</feature>
<evidence type="ECO:0000256" key="3">
    <source>
        <dbReference type="SAM" id="MobiDB-lite"/>
    </source>
</evidence>
<dbReference type="PROSITE" id="PS00018">
    <property type="entry name" value="EF_HAND_1"/>
    <property type="match status" value="4"/>
</dbReference>
<dbReference type="SMART" id="SM00239">
    <property type="entry name" value="C2"/>
    <property type="match status" value="1"/>
</dbReference>
<accession>A0A8K1FJW6</accession>
<dbReference type="InterPro" id="IPR002048">
    <property type="entry name" value="EF_hand_dom"/>
</dbReference>
<dbReference type="Proteomes" id="UP000794436">
    <property type="component" value="Unassembled WGS sequence"/>
</dbReference>
<sequence length="2876" mass="322566">MTVLGVLTYMTMLGFVAFVGFVTFMATVGDALLTLAARKFGSDYVGDKFALKWSLREGTFEVKTIVLGKTVREMVAPMLGMPMDVEKITLDQFLIVVPLVGRFFGGKKPLQSTVQIAGLQLGLSVNNAEKWAWMKEDNIARYQQAVKDAAKARLARADALTTVIVQKLKDLAALRKARQEAKKKKPQPKQEAKDKPETAPAAWQVLVDEVIDSFAIVIRSFAVTIRDDHSATGIGVAMEKFEIGRSHADGERRKRQIQLVDFEVFLNTSARTTRVCPLIKPMSMEIGLFMPYVLQSLVLQQIDERRALEVEISFPSDVIIQVRPAQLSKVMKFLRPLSFYSDWHHRAMCLDESACVDLIHAQREEYIRLYKEQWKLDNETGFIARMIANYQEKEEIATRKARLDELEAKLLTSRILLLRSIALDWTVPSGGAALPQASKDMKRQRDLKVFLEKPLDAYEKPVEVGPPMFHVFVLGFYMRNTEVQLFGDSGQEMMSTFVNDMTLSVDYTLEPVEATNKAMCVELTIRRFGLLDEREAPTNVFRRLLDRNLDASKLLDVQVEQLGNGHLDIQLNLEKFTLLAVFDPLLYTMNTFMAALEEDEATQMRFLEYSVVSAAVSAEQQEGVWPVYAEEIPNEYSPLLIGGSSLNCQLVMTRCEICLLGDSSSVKSHVLAFTSDMTVRVASSSRHEAIEVELVDVALQPCSIVITEDGIDLEMAGLRTILELEGDGVDLHLGYKLVVGDSKSQQASSTSLVKSDGEGPRAGANLWKMARTAVAKKQIAEVDHDALLTAEEETAHATGRNKRLKPGARRKLVLNMSDFAMNLSANDLGVFLSIIGSLNDSMKEDVAVVKARLDRDERLVAARKELREHHYMERLKAEFRLRDADGGGSLDAEEIESLIKSVANCENLTKEEFNQTVREFISIVDRDGSGDISLEEFEGVLSRQKTVYHRLHHGVVTLTGREYVDPTRPRSSVPALYQHSNSMANAAALLSFWERYESEVGASRTSLNGMSPTIVQKKMVRTFKNYEYAQEAWNRLVNPSLIKPTEKSIWLLTKGMDMGGRGDVIDQLLSSFEEKDAEPEGTKQHLHMFIHTIVSTSFGGFYLRLIDETLPMGVPSIEVSLEELVVYANFSVWEGELPDATADVKVRQRTQNDFGVAKVNFAVYGKYYNANARQVEPFLEYYQGTLDVRKDPETHTDIVFTSDRYFQLNVTFVFMEVVKANLATFSKVERLAAKERSHIKEEGGLFWMLNDTGLNIKYAVVAKKNVKDRVRVETVTAVSSVPHGEAHPCVLLTVDDEMRDYEQQSLKEKQLRQAFRNADADGSGELDAEEVRTVLMEVYAEEAKYRKPVNSRDSASTVRSDSAMTNDSDLDTLVEDFIALADTDGSGQVSWEEFKVAISKSRETVDRFISIQVEGYEPLDDVPISSFGYTQVYELTPYFEEVEMETSISVLYQEGVTLLNQSNNPSRRDLQKAYACLRRVKEMNATYEWIDSYYAECERVYLPTLVAVHISVDGLLGLQVNVSGAERLQNNTSKPTECLLLDGNHEVDSVNPARNDSKERYFTLPPNGSISIPLNLADVGYFAIRQIGETEWSNELPLSVRDQRLFKRLTGFEQRELKRILRDNSSTSLSTVTAMVKKMGKDFAMPDPNSFVAPGKEVVYPSASFIDNQPTLVIEKISVNDSRLGTWSLVIQPQLILHNVLPCGIEYVIVQPRDCPDEMLDSKGGFRVVSGSKNSRSVKMLGEIDYFKYVNEVNCRRLYVESGKTAQVFGLDLDSPALMKLRLCASESNRAARWSPIFQVNLNASRSAFNSEVFELRFDDGPCVVFQQQWPGNTARSVILYAPYWIQNRSGIDFRFKLPKGDVCSIEQHRAYFNSDKEVPVLANAPTEKAMFSIRPYQETPQSYSTEFFASPKTKKYLPDFARAEWSEAHDMASVGTKGELRPSGSGDYSFVVAFEVLAAPGQFFRSKIFRITPRYVIVNRVPRPLQVTPVMLDKKFTGIRPGKDGSALNVGLKENYAVAVYRFIGGEKNAVGLRLRDVYKDEALPDVGEWSPNMPIKSGDDCTVWTRGALGDGPACTVAFQNFEETIYTTISDASTSPKYRIENRSTQFAFRYVQVGVKGAEEIVIKPQESHSFVWDNPLLENRRLKVIPVNWKIPTEIDLKRIGHGPKLTATGLYSEVYIDGSTRVFAVGDTPNYWMDRMQVNDWLSNTLIDVALHGFGLTIVDGHPQEVLNLTMETIRFSSSVNSRKCVFSLHHMQIDDMTSGSLYPVVFAPLDSGFNSDKREGWLPDDGERPFFSLSIETLPQAGVTIVDEFDLQLNSMSVKLNLEYILGVVNLLLEFIPTSDEETIAQQGIDHKNLILSLELNVPELATHGGLLMYFKEWRMRPYDFFLVFDSSAEDRGEGISSILGSTIGSIVGGIAHITPEFHFGEIRFENRFFYEYDLLGEVIWSTVLSVIRQWYKIVGSVELLGDPVGLATDIVDGFALAARQLKRDVRGKSLRKGESALTLMQTVIGAPMGSIGKISNGLGDVVKKVTDFESQEEADQPRHLPEGLLQSGVVFTKSVAHGFKGFVKEPVRGAKKGGVKGFAKGVGRGTLQLVASPVVGTLGVVEKLTQSVHNTTHLLDAKSFEGTRRPARDLDESPLKALSDSNVITEVELHVLYVEGLPENSNPKVLVRVYNQPKGNPAREIARYKSTTLRHTTTPKFDQSWLIGITSSDTVIEIHVHHKRPPLAKKSLGFVRFSMEDIYREFEGVPAQILADSKAKLRLKKRKRVKGSILNDIAHNSSQALEVRDESWRQKMGRSSMENFLSEEMNDDDSDDYENDSSLLLSSQSIKVDPSYPIHPVGIPLTNSATGAKIFLSVRYVNDMRRYA</sequence>